<keyword evidence="4" id="KW-1185">Reference proteome</keyword>
<dbReference type="Pfam" id="PF12690">
    <property type="entry name" value="BsuPI"/>
    <property type="match status" value="1"/>
</dbReference>
<feature type="domain" description="Intracellular proteinase inhibitor BsuPI" evidence="2">
    <location>
        <begin position="150"/>
        <end position="248"/>
    </location>
</feature>
<proteinExistence type="predicted"/>
<dbReference type="RefSeq" id="WP_270454882.1">
    <property type="nucleotide sequence ID" value="NZ_JADPIE010000007.1"/>
</dbReference>
<evidence type="ECO:0000256" key="1">
    <source>
        <dbReference type="SAM" id="SignalP"/>
    </source>
</evidence>
<gene>
    <name evidence="3" type="ORF">I0Q91_12195</name>
</gene>
<keyword evidence="1" id="KW-0732">Signal</keyword>
<evidence type="ECO:0000313" key="4">
    <source>
        <dbReference type="Proteomes" id="UP000621436"/>
    </source>
</evidence>
<dbReference type="EMBL" id="JADPIE010000007">
    <property type="protein sequence ID" value="MBF8437849.1"/>
    <property type="molecule type" value="Genomic_DNA"/>
</dbReference>
<sequence length="260" mass="29550">MLNKILPAIFLITALIIATGAPAASNGVQPREDWIDRLEPIIGEFELEENNQVLNLPIQQLDGENYINLEMLGYLFDWTVSAGEEEGVITIEKADNDQQIEFELTAEDFNGRQLVRSPIEHDGAIYIGPALTRYLVASLEDQNVNFIAWLELTDQHEQTEGRLNYNVKLWNIAERPQVLNFMSGQTLELYLLSNSNIEWKLSEDRAYTMALRDIELEPDELKSWDESAELPDRISGEYILAGEITAQPSLSLNQLELVIE</sequence>
<comment type="caution">
    <text evidence="3">The sequence shown here is derived from an EMBL/GenBank/DDBJ whole genome shotgun (WGS) entry which is preliminary data.</text>
</comment>
<protein>
    <recommendedName>
        <fullName evidence="2">Intracellular proteinase inhibitor BsuPI domain-containing protein</fullName>
    </recommendedName>
</protein>
<dbReference type="Gene3D" id="2.60.40.2360">
    <property type="entry name" value="Intracellular proteinase inhibitor BsuPI"/>
    <property type="match status" value="1"/>
</dbReference>
<feature type="chain" id="PRO_5036944061" description="Intracellular proteinase inhibitor BsuPI domain-containing protein" evidence="1">
    <location>
        <begin position="24"/>
        <end position="260"/>
    </location>
</feature>
<accession>A0A931FAQ2</accession>
<dbReference type="InterPro" id="IPR020481">
    <property type="entry name" value="Intracell_prot_inh_BsuPI"/>
</dbReference>
<dbReference type="AlphaFoldDB" id="A0A931FAQ2"/>
<dbReference type="Proteomes" id="UP000621436">
    <property type="component" value="Unassembled WGS sequence"/>
</dbReference>
<organism evidence="3 4">
    <name type="scientific">Halonatronomonas betaini</name>
    <dbReference type="NCBI Taxonomy" id="2778430"/>
    <lineage>
        <taxon>Bacteria</taxon>
        <taxon>Bacillati</taxon>
        <taxon>Bacillota</taxon>
        <taxon>Clostridia</taxon>
        <taxon>Halanaerobiales</taxon>
        <taxon>Halarsenatibacteraceae</taxon>
        <taxon>Halonatronomonas</taxon>
    </lineage>
</organism>
<feature type="signal peptide" evidence="1">
    <location>
        <begin position="1"/>
        <end position="23"/>
    </location>
</feature>
<dbReference type="InterPro" id="IPR038144">
    <property type="entry name" value="IPI"/>
</dbReference>
<evidence type="ECO:0000313" key="3">
    <source>
        <dbReference type="EMBL" id="MBF8437849.1"/>
    </source>
</evidence>
<reference evidence="3" key="1">
    <citation type="submission" date="2020-11" db="EMBL/GenBank/DDBJ databases">
        <title>Halonatronomonas betainensis gen. nov., sp. nov. a novel haloalkaliphilic representative of the family Halanaerobiacae capable of betaine degradation.</title>
        <authorList>
            <person name="Boltyanskaya Y."/>
            <person name="Kevbrin V."/>
            <person name="Detkova E."/>
            <person name="Grouzdev D.S."/>
            <person name="Koziaeva V."/>
            <person name="Zhilina T."/>
        </authorList>
    </citation>
    <scope>NUCLEOTIDE SEQUENCE</scope>
    <source>
        <strain evidence="3">Z-7014</strain>
    </source>
</reference>
<evidence type="ECO:0000259" key="2">
    <source>
        <dbReference type="Pfam" id="PF12690"/>
    </source>
</evidence>
<name>A0A931FAQ2_9FIRM</name>